<evidence type="ECO:0000259" key="1">
    <source>
        <dbReference type="PROSITE" id="PS51704"/>
    </source>
</evidence>
<dbReference type="PANTHER" id="PTHR46211">
    <property type="entry name" value="GLYCEROPHOSPHORYL DIESTER PHOSPHODIESTERASE"/>
    <property type="match status" value="1"/>
</dbReference>
<evidence type="ECO:0000313" key="3">
    <source>
        <dbReference type="Proteomes" id="UP001286174"/>
    </source>
</evidence>
<dbReference type="EMBL" id="JALBUR010000015">
    <property type="protein sequence ID" value="MDX8419858.1"/>
    <property type="molecule type" value="Genomic_DNA"/>
</dbReference>
<dbReference type="PROSITE" id="PS51704">
    <property type="entry name" value="GP_PDE"/>
    <property type="match status" value="1"/>
</dbReference>
<dbReference type="Proteomes" id="UP001286174">
    <property type="component" value="Unassembled WGS sequence"/>
</dbReference>
<feature type="domain" description="GP-PDE" evidence="1">
    <location>
        <begin position="3"/>
        <end position="276"/>
    </location>
</feature>
<dbReference type="SUPFAM" id="SSF51695">
    <property type="entry name" value="PLC-like phosphodiesterases"/>
    <property type="match status" value="1"/>
</dbReference>
<sequence length="276" mass="31480">MLPRIIAHRGDLTKGIENTMEALNGALECADGVEIDIRMTSDHHLIVFHDDSLKRLAPKEYERLGKRKIHDLTLSEIQSVQMPKDGNLLGPFPKGGYPVETMPLLKKYRTGNGHGETSGIVTFAQFCAWLKQTPENFFAEVEYKEKDLVEASLATMKEYDVLHKCILFSGDRAVIQQLQTWFKEHEKPDGLRLGANIRFLNKETMAMIQNMDLYEAGLNGGMYANHDVLWLKEHGIVTFSNLLDVPSWWEKLAGSETACFKTNCARTVHDYFENMW</sequence>
<gene>
    <name evidence="2" type="ORF">MOZ60_07095</name>
</gene>
<accession>A0AB35U278</accession>
<evidence type="ECO:0000313" key="2">
    <source>
        <dbReference type="EMBL" id="MDX8419858.1"/>
    </source>
</evidence>
<dbReference type="PANTHER" id="PTHR46211:SF1">
    <property type="entry name" value="GLYCEROPHOSPHODIESTER PHOSPHODIESTERASE, CYTOPLASMIC"/>
    <property type="match status" value="1"/>
</dbReference>
<reference evidence="2 3" key="1">
    <citation type="submission" date="2022-03" db="EMBL/GenBank/DDBJ databases">
        <title>Novel taxa within the pig intestine.</title>
        <authorList>
            <person name="Wylensek D."/>
            <person name="Bishof K."/>
            <person name="Afrizal A."/>
            <person name="Clavel T."/>
        </authorList>
    </citation>
    <scope>NUCLEOTIDE SEQUENCE [LARGE SCALE GENOMIC DNA]</scope>
    <source>
        <strain evidence="2 3">CLA-KB-P133</strain>
    </source>
</reference>
<dbReference type="InterPro" id="IPR030395">
    <property type="entry name" value="GP_PDE_dom"/>
</dbReference>
<comment type="caution">
    <text evidence="2">The sequence shown here is derived from an EMBL/GenBank/DDBJ whole genome shotgun (WGS) entry which is preliminary data.</text>
</comment>
<dbReference type="Gene3D" id="3.20.20.190">
    <property type="entry name" value="Phosphatidylinositol (PI) phosphodiesterase"/>
    <property type="match status" value="1"/>
</dbReference>
<organism evidence="2 3">
    <name type="scientific">Grylomicrobium aquisgranensis</name>
    <dbReference type="NCBI Taxonomy" id="2926318"/>
    <lineage>
        <taxon>Bacteria</taxon>
        <taxon>Bacillati</taxon>
        <taxon>Bacillota</taxon>
        <taxon>Erysipelotrichia</taxon>
        <taxon>Erysipelotrichales</taxon>
        <taxon>Erysipelotrichaceae</taxon>
        <taxon>Grylomicrobium</taxon>
    </lineage>
</organism>
<proteinExistence type="predicted"/>
<dbReference type="AlphaFoldDB" id="A0AB35U278"/>
<dbReference type="Pfam" id="PF03009">
    <property type="entry name" value="GDPD"/>
    <property type="match status" value="1"/>
</dbReference>
<dbReference type="GO" id="GO:0006629">
    <property type="term" value="P:lipid metabolic process"/>
    <property type="evidence" value="ECO:0007669"/>
    <property type="project" value="InterPro"/>
</dbReference>
<name>A0AB35U278_9FIRM</name>
<protein>
    <recommendedName>
        <fullName evidence="1">GP-PDE domain-containing protein</fullName>
    </recommendedName>
</protein>
<dbReference type="InterPro" id="IPR017946">
    <property type="entry name" value="PLC-like_Pdiesterase_TIM-brl"/>
</dbReference>
<dbReference type="GO" id="GO:0008081">
    <property type="term" value="F:phosphoric diester hydrolase activity"/>
    <property type="evidence" value="ECO:0007669"/>
    <property type="project" value="InterPro"/>
</dbReference>
<keyword evidence="3" id="KW-1185">Reference proteome</keyword>
<dbReference type="RefSeq" id="WP_277634745.1">
    <property type="nucleotide sequence ID" value="NZ_JALBUR010000015.1"/>
</dbReference>